<accession>A0ABW1YAR7</accession>
<feature type="transmembrane region" description="Helical" evidence="4">
    <location>
        <begin position="82"/>
        <end position="100"/>
    </location>
</feature>
<dbReference type="InterPro" id="IPR020846">
    <property type="entry name" value="MFS_dom"/>
</dbReference>
<dbReference type="Proteomes" id="UP001596297">
    <property type="component" value="Unassembled WGS sequence"/>
</dbReference>
<comment type="caution">
    <text evidence="6">The sequence shown here is derived from an EMBL/GenBank/DDBJ whole genome shotgun (WGS) entry which is preliminary data.</text>
</comment>
<evidence type="ECO:0000256" key="4">
    <source>
        <dbReference type="SAM" id="Phobius"/>
    </source>
</evidence>
<evidence type="ECO:0000259" key="5">
    <source>
        <dbReference type="PROSITE" id="PS50850"/>
    </source>
</evidence>
<reference evidence="7" key="1">
    <citation type="journal article" date="2019" name="Int. J. Syst. Evol. Microbiol.">
        <title>The Global Catalogue of Microorganisms (GCM) 10K type strain sequencing project: providing services to taxonomists for standard genome sequencing and annotation.</title>
        <authorList>
            <consortium name="The Broad Institute Genomics Platform"/>
            <consortium name="The Broad Institute Genome Sequencing Center for Infectious Disease"/>
            <person name="Wu L."/>
            <person name="Ma J."/>
        </authorList>
    </citation>
    <scope>NUCLEOTIDE SEQUENCE [LARGE SCALE GENOMIC DNA]</scope>
    <source>
        <strain evidence="7">CGMCC 1.15772</strain>
    </source>
</reference>
<evidence type="ECO:0000313" key="6">
    <source>
        <dbReference type="EMBL" id="MFC6591063.1"/>
    </source>
</evidence>
<dbReference type="Gene3D" id="1.20.1250.20">
    <property type="entry name" value="MFS general substrate transporter like domains"/>
    <property type="match status" value="1"/>
</dbReference>
<sequence>MGRFFPGAVILSNALGHMAAAVVWTLGEIVAHSTQKTIISELGPPQQRGRYIGLVGSALGLAGLMAPLFGSQVLSHFGAAPMWVTLAGLGFLSALLFLGMEGRVQERRRAMRALDPAAPL</sequence>
<name>A0ABW1YAR7_9DEIO</name>
<dbReference type="Pfam" id="PF07690">
    <property type="entry name" value="MFS_1"/>
    <property type="match status" value="1"/>
</dbReference>
<keyword evidence="2 4" id="KW-1133">Transmembrane helix</keyword>
<gene>
    <name evidence="6" type="ORF">ACFP81_02785</name>
</gene>
<evidence type="ECO:0000256" key="2">
    <source>
        <dbReference type="ARBA" id="ARBA00022989"/>
    </source>
</evidence>
<protein>
    <submittedName>
        <fullName evidence="6">MFS transporter</fullName>
    </submittedName>
</protein>
<dbReference type="PROSITE" id="PS50850">
    <property type="entry name" value="MFS"/>
    <property type="match status" value="1"/>
</dbReference>
<feature type="transmembrane region" description="Helical" evidence="4">
    <location>
        <begin position="51"/>
        <end position="70"/>
    </location>
</feature>
<evidence type="ECO:0000256" key="1">
    <source>
        <dbReference type="ARBA" id="ARBA00022692"/>
    </source>
</evidence>
<evidence type="ECO:0000313" key="7">
    <source>
        <dbReference type="Proteomes" id="UP001596297"/>
    </source>
</evidence>
<feature type="domain" description="Major facilitator superfamily (MFS) profile" evidence="5">
    <location>
        <begin position="1"/>
        <end position="120"/>
    </location>
</feature>
<organism evidence="6 7">
    <name type="scientific">Deinococcus lacus</name>
    <dbReference type="NCBI Taxonomy" id="392561"/>
    <lineage>
        <taxon>Bacteria</taxon>
        <taxon>Thermotogati</taxon>
        <taxon>Deinococcota</taxon>
        <taxon>Deinococci</taxon>
        <taxon>Deinococcales</taxon>
        <taxon>Deinococcaceae</taxon>
        <taxon>Deinococcus</taxon>
    </lineage>
</organism>
<dbReference type="InterPro" id="IPR036259">
    <property type="entry name" value="MFS_trans_sf"/>
</dbReference>
<evidence type="ECO:0000256" key="3">
    <source>
        <dbReference type="ARBA" id="ARBA00023136"/>
    </source>
</evidence>
<keyword evidence="3 4" id="KW-0472">Membrane</keyword>
<dbReference type="RefSeq" id="WP_380083617.1">
    <property type="nucleotide sequence ID" value="NZ_JBHSWD010000001.1"/>
</dbReference>
<keyword evidence="7" id="KW-1185">Reference proteome</keyword>
<dbReference type="InterPro" id="IPR011701">
    <property type="entry name" value="MFS"/>
</dbReference>
<dbReference type="EMBL" id="JBHSWD010000001">
    <property type="protein sequence ID" value="MFC6591063.1"/>
    <property type="molecule type" value="Genomic_DNA"/>
</dbReference>
<proteinExistence type="predicted"/>
<feature type="transmembrane region" description="Helical" evidence="4">
    <location>
        <begin position="6"/>
        <end position="30"/>
    </location>
</feature>
<dbReference type="SUPFAM" id="SSF103473">
    <property type="entry name" value="MFS general substrate transporter"/>
    <property type="match status" value="1"/>
</dbReference>
<keyword evidence="1 4" id="KW-0812">Transmembrane</keyword>